<dbReference type="AlphaFoldDB" id="A0A1G7F255"/>
<dbReference type="OrthoDB" id="981524at2"/>
<sequence length="173" mass="19650">MKNTKNIHGFKTPEGYFDSFEDDLFAKIASDELPKKTGFKTPEGYFDSLEEDIMAKVVVSEVKEETLVKEPKVLPLFRKQTLAYVAAIAACFILVFSLVNQKESVSDQVNKLQFAAVDTYIDDGNLAIDSYDVVSLLTDDDIDNLSYEDELFSEENLKEYLLDHINEETLLIQ</sequence>
<feature type="transmembrane region" description="Helical" evidence="1">
    <location>
        <begin position="81"/>
        <end position="99"/>
    </location>
</feature>
<evidence type="ECO:0000313" key="3">
    <source>
        <dbReference type="Proteomes" id="UP000199321"/>
    </source>
</evidence>
<reference evidence="2 3" key="1">
    <citation type="submission" date="2016-10" db="EMBL/GenBank/DDBJ databases">
        <authorList>
            <person name="de Groot N.N."/>
        </authorList>
    </citation>
    <scope>NUCLEOTIDE SEQUENCE [LARGE SCALE GENOMIC DNA]</scope>
    <source>
        <strain evidence="2 3">DSM 16195</strain>
    </source>
</reference>
<keyword evidence="1" id="KW-0812">Transmembrane</keyword>
<keyword evidence="1" id="KW-1133">Transmembrane helix</keyword>
<keyword evidence="1" id="KW-0472">Membrane</keyword>
<dbReference type="EMBL" id="FNBA01000002">
    <property type="protein sequence ID" value="SDE69977.1"/>
    <property type="molecule type" value="Genomic_DNA"/>
</dbReference>
<name>A0A1G7F255_9FLAO</name>
<evidence type="ECO:0000313" key="2">
    <source>
        <dbReference type="EMBL" id="SDE69977.1"/>
    </source>
</evidence>
<protein>
    <submittedName>
        <fullName evidence="2">Uncharacterized protein</fullName>
    </submittedName>
</protein>
<gene>
    <name evidence="2" type="ORF">SAMN05421855_102283</name>
</gene>
<keyword evidence="3" id="KW-1185">Reference proteome</keyword>
<dbReference type="RefSeq" id="WP_093142594.1">
    <property type="nucleotide sequence ID" value="NZ_BMWO01000002.1"/>
</dbReference>
<evidence type="ECO:0000256" key="1">
    <source>
        <dbReference type="SAM" id="Phobius"/>
    </source>
</evidence>
<proteinExistence type="predicted"/>
<dbReference type="STRING" id="227084.SAMN05421855_102283"/>
<dbReference type="Proteomes" id="UP000199321">
    <property type="component" value="Unassembled WGS sequence"/>
</dbReference>
<organism evidence="2 3">
    <name type="scientific">Ulvibacter litoralis</name>
    <dbReference type="NCBI Taxonomy" id="227084"/>
    <lineage>
        <taxon>Bacteria</taxon>
        <taxon>Pseudomonadati</taxon>
        <taxon>Bacteroidota</taxon>
        <taxon>Flavobacteriia</taxon>
        <taxon>Flavobacteriales</taxon>
        <taxon>Flavobacteriaceae</taxon>
        <taxon>Ulvibacter</taxon>
    </lineage>
</organism>
<accession>A0A1G7F255</accession>